<feature type="domain" description="Periplasmic binding protein" evidence="5">
    <location>
        <begin position="24"/>
        <end position="284"/>
    </location>
</feature>
<comment type="subcellular location">
    <subcellularLocation>
        <location evidence="1">Cell envelope</location>
    </subcellularLocation>
</comment>
<accession>A0A059KIA8</accession>
<dbReference type="AlphaFoldDB" id="A0A059KIA8"/>
<dbReference type="Gene3D" id="3.40.50.2300">
    <property type="match status" value="2"/>
</dbReference>
<dbReference type="PATRIC" id="fig|1286631.3.peg.3375"/>
<evidence type="ECO:0000259" key="5">
    <source>
        <dbReference type="Pfam" id="PF13407"/>
    </source>
</evidence>
<dbReference type="STRING" id="34103.SAMN05421778_106134"/>
<feature type="signal peptide" evidence="4">
    <location>
        <begin position="1"/>
        <end position="21"/>
    </location>
</feature>
<gene>
    <name evidence="6" type="ORF">X805_34550</name>
</gene>
<dbReference type="RefSeq" id="WP_037484635.1">
    <property type="nucleotide sequence ID" value="NZ_AZRA01000104.1"/>
</dbReference>
<dbReference type="PANTHER" id="PTHR46847:SF1">
    <property type="entry name" value="D-ALLOSE-BINDING PERIPLASMIC PROTEIN-RELATED"/>
    <property type="match status" value="1"/>
</dbReference>
<dbReference type="Pfam" id="PF13407">
    <property type="entry name" value="Peripla_BP_4"/>
    <property type="match status" value="1"/>
</dbReference>
<evidence type="ECO:0000256" key="2">
    <source>
        <dbReference type="ARBA" id="ARBA00007639"/>
    </source>
</evidence>
<evidence type="ECO:0000313" key="6">
    <source>
        <dbReference type="EMBL" id="KDB50949.1"/>
    </source>
</evidence>
<feature type="chain" id="PRO_5001575801" evidence="4">
    <location>
        <begin position="22"/>
        <end position="309"/>
    </location>
</feature>
<dbReference type="EMBL" id="AZRA01000104">
    <property type="protein sequence ID" value="KDB50949.1"/>
    <property type="molecule type" value="Genomic_DNA"/>
</dbReference>
<evidence type="ECO:0000313" key="7">
    <source>
        <dbReference type="Proteomes" id="UP000026714"/>
    </source>
</evidence>
<dbReference type="GO" id="GO:0030246">
    <property type="term" value="F:carbohydrate binding"/>
    <property type="evidence" value="ECO:0007669"/>
    <property type="project" value="UniProtKB-ARBA"/>
</dbReference>
<evidence type="ECO:0000256" key="4">
    <source>
        <dbReference type="SAM" id="SignalP"/>
    </source>
</evidence>
<comment type="caution">
    <text evidence="6">The sequence shown here is derived from an EMBL/GenBank/DDBJ whole genome shotgun (WGS) entry which is preliminary data.</text>
</comment>
<dbReference type="CDD" id="cd06301">
    <property type="entry name" value="PBP1_rhizopine_binding-like"/>
    <property type="match status" value="1"/>
</dbReference>
<dbReference type="PANTHER" id="PTHR46847">
    <property type="entry name" value="D-ALLOSE-BINDING PERIPLASMIC PROTEIN-RELATED"/>
    <property type="match status" value="1"/>
</dbReference>
<dbReference type="InterPro" id="IPR025997">
    <property type="entry name" value="SBP_2_dom"/>
</dbReference>
<organism evidence="6 7">
    <name type="scientific">Sphaerotilus natans subsp. natans DSM 6575</name>
    <dbReference type="NCBI Taxonomy" id="1286631"/>
    <lineage>
        <taxon>Bacteria</taxon>
        <taxon>Pseudomonadati</taxon>
        <taxon>Pseudomonadota</taxon>
        <taxon>Betaproteobacteria</taxon>
        <taxon>Burkholderiales</taxon>
        <taxon>Sphaerotilaceae</taxon>
        <taxon>Sphaerotilus</taxon>
    </lineage>
</organism>
<dbReference type="InterPro" id="IPR028082">
    <property type="entry name" value="Peripla_BP_I"/>
</dbReference>
<evidence type="ECO:0000256" key="1">
    <source>
        <dbReference type="ARBA" id="ARBA00004196"/>
    </source>
</evidence>
<proteinExistence type="inferred from homology"/>
<dbReference type="eggNOG" id="COG1879">
    <property type="taxonomic scope" value="Bacteria"/>
</dbReference>
<reference evidence="6 7" key="1">
    <citation type="journal article" date="2014" name="FEMS Microbiol. Ecol.">
        <title>Sphaerotilus natans encrusted with nanoball-shaped Fe(III) oxide minerals formed by nitrate-reducing mixotrophic Fe(II) oxidation.</title>
        <authorList>
            <person name="Park S."/>
            <person name="Kim D.H."/>
            <person name="Lee J.H."/>
            <person name="Hur H.G."/>
        </authorList>
    </citation>
    <scope>NUCLEOTIDE SEQUENCE [LARGE SCALE GENOMIC DNA]</scope>
    <source>
        <strain evidence="6 7">DSM 6575</strain>
    </source>
</reference>
<name>A0A059KIA8_9BURK</name>
<keyword evidence="3 4" id="KW-0732">Signal</keyword>
<keyword evidence="7" id="KW-1185">Reference proteome</keyword>
<dbReference type="Proteomes" id="UP000026714">
    <property type="component" value="Unassembled WGS sequence"/>
</dbReference>
<comment type="similarity">
    <text evidence="2">Belongs to the bacterial solute-binding protein 2 family.</text>
</comment>
<dbReference type="GO" id="GO:0030313">
    <property type="term" value="C:cell envelope"/>
    <property type="evidence" value="ECO:0007669"/>
    <property type="project" value="UniProtKB-SubCell"/>
</dbReference>
<protein>
    <submittedName>
        <fullName evidence="6">Periplasmic-binding protein/LacI transcriptional regulator</fullName>
    </submittedName>
</protein>
<dbReference type="SUPFAM" id="SSF53822">
    <property type="entry name" value="Periplasmic binding protein-like I"/>
    <property type="match status" value="1"/>
</dbReference>
<sequence length="309" mass="32790">MKKMLMAVAVAGTLATPMAHAQKIGVTMAAFDDTFLTILRNGINDSAKKAGASAQLEDAGNDVGKQLSQIQNMIAQKFDAIIVNPVDTDVTPKITKMVTDAKIPLIYVNRKPADFAKLPAGVAFVASDEKVSGTLQTQQVCKLLGGKGTVLVLMGELSNEAARTRTQDIEDVVKTKECSGLKIADKREGKWSRTAAQDITTNWLSSGMKFDAIIANNDEMALGAINALKAAKKWTPQSIVAGIDATPDALASMKAGELKVTVFQNAAGQGAGSVDAALKLIKKQPVDRFVNVPFELVTPENLSKYAGKN</sequence>
<evidence type="ECO:0000256" key="3">
    <source>
        <dbReference type="ARBA" id="ARBA00022729"/>
    </source>
</evidence>